<dbReference type="GO" id="GO:0003677">
    <property type="term" value="F:DNA binding"/>
    <property type="evidence" value="ECO:0007669"/>
    <property type="project" value="UniProtKB-KW"/>
</dbReference>
<keyword evidence="3" id="KW-0159">Chromosome partition</keyword>
<evidence type="ECO:0000256" key="3">
    <source>
        <dbReference type="ARBA" id="ARBA00022829"/>
    </source>
</evidence>
<dbReference type="Pfam" id="PF23552">
    <property type="entry name" value="ParB_C"/>
    <property type="match status" value="1"/>
</dbReference>
<dbReference type="GO" id="GO:0007059">
    <property type="term" value="P:chromosome segregation"/>
    <property type="evidence" value="ECO:0007669"/>
    <property type="project" value="UniProtKB-KW"/>
</dbReference>
<dbReference type="InterPro" id="IPR041468">
    <property type="entry name" value="HTH_ParB/Spo0J"/>
</dbReference>
<keyword evidence="4" id="KW-0238">DNA-binding</keyword>
<dbReference type="Proteomes" id="UP000000370">
    <property type="component" value="Chromosome"/>
</dbReference>
<evidence type="ECO:0000313" key="6">
    <source>
        <dbReference type="EMBL" id="ABX44281.1"/>
    </source>
</evidence>
<dbReference type="SUPFAM" id="SSF109709">
    <property type="entry name" value="KorB DNA-binding domain-like"/>
    <property type="match status" value="1"/>
</dbReference>
<dbReference type="RefSeq" id="WP_012201928.1">
    <property type="nucleotide sequence ID" value="NC_010001.1"/>
</dbReference>
<gene>
    <name evidence="6" type="ordered locus">Cphy_3934</name>
</gene>
<evidence type="ECO:0000256" key="1">
    <source>
        <dbReference type="ARBA" id="ARBA00004453"/>
    </source>
</evidence>
<feature type="domain" description="ParB-like N-terminal" evidence="5">
    <location>
        <begin position="37"/>
        <end position="126"/>
    </location>
</feature>
<dbReference type="CDD" id="cd16393">
    <property type="entry name" value="SPO0J_N"/>
    <property type="match status" value="1"/>
</dbReference>
<dbReference type="PANTHER" id="PTHR33375">
    <property type="entry name" value="CHROMOSOME-PARTITIONING PROTEIN PARB-RELATED"/>
    <property type="match status" value="1"/>
</dbReference>
<dbReference type="InterPro" id="IPR036086">
    <property type="entry name" value="ParB/Sulfiredoxin_sf"/>
</dbReference>
<dbReference type="Pfam" id="PF17762">
    <property type="entry name" value="HTH_ParB"/>
    <property type="match status" value="1"/>
</dbReference>
<dbReference type="GO" id="GO:0009295">
    <property type="term" value="C:nucleoid"/>
    <property type="evidence" value="ECO:0007669"/>
    <property type="project" value="UniProtKB-SubCell"/>
</dbReference>
<dbReference type="NCBIfam" id="TIGR00180">
    <property type="entry name" value="parB_part"/>
    <property type="match status" value="1"/>
</dbReference>
<dbReference type="OrthoDB" id="9802051at2"/>
<dbReference type="EMBL" id="CP000885">
    <property type="protein sequence ID" value="ABX44281.1"/>
    <property type="molecule type" value="Genomic_DNA"/>
</dbReference>
<comment type="similarity">
    <text evidence="2">Belongs to the ParB family.</text>
</comment>
<dbReference type="KEGG" id="cpy:Cphy_3934"/>
<sequence length="295" mass="33807">MAPKKGLGKGLDSLIVDKIDKSEPKVKGNQENVSRETFININQIEPNKSQPRSHFDEDALHELADSIKLHGVIQPLIVQKKGDRYEIIAGERRWRASRIAGLKEIPVIVKEFTKQQVLEIALIENIQREDLNAIEEALAYEKLISEFKLKQDEVAERVGKSRVSVTNSMRLLKLDKRVQQMVIDDMISEGHARALLAIADGETQYQLATKVFDEKLSVRETEKLVKHISKDKPEKEIAATRDDNFIYKEIEDRMKAIFGSKVEIRRGNNNKGKIEIEYYSQDDFERILDLINTLG</sequence>
<keyword evidence="7" id="KW-1185">Reference proteome</keyword>
<dbReference type="PANTHER" id="PTHR33375:SF1">
    <property type="entry name" value="CHROMOSOME-PARTITIONING PROTEIN PARB-RELATED"/>
    <property type="match status" value="1"/>
</dbReference>
<dbReference type="STRING" id="357809.Cphy_3934"/>
<proteinExistence type="inferred from homology"/>
<dbReference type="eggNOG" id="COG1475">
    <property type="taxonomic scope" value="Bacteria"/>
</dbReference>
<dbReference type="GO" id="GO:0005694">
    <property type="term" value="C:chromosome"/>
    <property type="evidence" value="ECO:0007669"/>
    <property type="project" value="TreeGrafter"/>
</dbReference>
<dbReference type="FunFam" id="1.10.10.2830:FF:000001">
    <property type="entry name" value="Chromosome partitioning protein ParB"/>
    <property type="match status" value="1"/>
</dbReference>
<dbReference type="InterPro" id="IPR057240">
    <property type="entry name" value="ParB_dimer_C"/>
</dbReference>
<dbReference type="InterPro" id="IPR050336">
    <property type="entry name" value="Chromosome_partition/occlusion"/>
</dbReference>
<dbReference type="Pfam" id="PF02195">
    <property type="entry name" value="ParB_N"/>
    <property type="match status" value="1"/>
</dbReference>
<name>A9KLX2_LACP7</name>
<dbReference type="FunFam" id="3.90.1530.30:FF:000001">
    <property type="entry name" value="Chromosome partitioning protein ParB"/>
    <property type="match status" value="1"/>
</dbReference>
<dbReference type="Gene3D" id="1.10.10.2830">
    <property type="match status" value="1"/>
</dbReference>
<dbReference type="InterPro" id="IPR003115">
    <property type="entry name" value="ParB_N"/>
</dbReference>
<evidence type="ECO:0000256" key="2">
    <source>
        <dbReference type="ARBA" id="ARBA00006295"/>
    </source>
</evidence>
<evidence type="ECO:0000259" key="5">
    <source>
        <dbReference type="SMART" id="SM00470"/>
    </source>
</evidence>
<dbReference type="InterPro" id="IPR004437">
    <property type="entry name" value="ParB/RepB/Spo0J"/>
</dbReference>
<organism evidence="6 7">
    <name type="scientific">Lachnoclostridium phytofermentans (strain ATCC 700394 / DSM 18823 / ISDg)</name>
    <name type="common">Clostridium phytofermentans</name>
    <dbReference type="NCBI Taxonomy" id="357809"/>
    <lineage>
        <taxon>Bacteria</taxon>
        <taxon>Bacillati</taxon>
        <taxon>Bacillota</taxon>
        <taxon>Clostridia</taxon>
        <taxon>Lachnospirales</taxon>
        <taxon>Lachnospiraceae</taxon>
    </lineage>
</organism>
<dbReference type="Gene3D" id="3.90.1530.30">
    <property type="match status" value="1"/>
</dbReference>
<dbReference type="SUPFAM" id="SSF110849">
    <property type="entry name" value="ParB/Sulfiredoxin"/>
    <property type="match status" value="1"/>
</dbReference>
<accession>A9KLX2</accession>
<protein>
    <submittedName>
        <fullName evidence="6">ParB-like partition protein</fullName>
    </submittedName>
</protein>
<dbReference type="SMART" id="SM00470">
    <property type="entry name" value="ParB"/>
    <property type="match status" value="1"/>
</dbReference>
<evidence type="ECO:0000313" key="7">
    <source>
        <dbReference type="Proteomes" id="UP000000370"/>
    </source>
</evidence>
<evidence type="ECO:0000256" key="4">
    <source>
        <dbReference type="ARBA" id="ARBA00023125"/>
    </source>
</evidence>
<dbReference type="GO" id="GO:0045881">
    <property type="term" value="P:positive regulation of sporulation resulting in formation of a cellular spore"/>
    <property type="evidence" value="ECO:0007669"/>
    <property type="project" value="TreeGrafter"/>
</dbReference>
<dbReference type="HOGENOM" id="CLU_023853_0_0_9"/>
<reference evidence="7" key="1">
    <citation type="submission" date="2007-11" db="EMBL/GenBank/DDBJ databases">
        <title>Complete genome sequence of Clostridium phytofermentans ISDg.</title>
        <authorList>
            <person name="Leschine S.B."/>
            <person name="Warnick T.A."/>
            <person name="Blanchard J.L."/>
            <person name="Schnell D.J."/>
            <person name="Petit E.L."/>
            <person name="LaTouf W.G."/>
            <person name="Copeland A."/>
            <person name="Lucas S."/>
            <person name="Lapidus A."/>
            <person name="Barry K."/>
            <person name="Glavina del Rio T."/>
            <person name="Dalin E."/>
            <person name="Tice H."/>
            <person name="Pitluck S."/>
            <person name="Kiss H."/>
            <person name="Brettin T."/>
            <person name="Bruce D."/>
            <person name="Detter J.C."/>
            <person name="Han C."/>
            <person name="Kuske C."/>
            <person name="Schmutz J."/>
            <person name="Larimer F."/>
            <person name="Land M."/>
            <person name="Hauser L."/>
            <person name="Kyrpides N."/>
            <person name="Kim E.A."/>
            <person name="Richardson P."/>
        </authorList>
    </citation>
    <scope>NUCLEOTIDE SEQUENCE [LARGE SCALE GENOMIC DNA]</scope>
    <source>
        <strain evidence="7">ATCC 700394 / DSM 18823 / ISDg</strain>
    </source>
</reference>
<comment type="subcellular location">
    <subcellularLocation>
        <location evidence="1">Cytoplasm</location>
        <location evidence="1">Nucleoid</location>
    </subcellularLocation>
</comment>
<dbReference type="AlphaFoldDB" id="A9KLX2"/>